<proteinExistence type="predicted"/>
<dbReference type="Proteomes" id="UP001291623">
    <property type="component" value="Unassembled WGS sequence"/>
</dbReference>
<gene>
    <name evidence="2" type="ORF">RND71_014561</name>
</gene>
<name>A0AAE1SD08_9SOLA</name>
<keyword evidence="1" id="KW-0472">Membrane</keyword>
<evidence type="ECO:0000313" key="3">
    <source>
        <dbReference type="Proteomes" id="UP001291623"/>
    </source>
</evidence>
<sequence length="233" mass="26725">MAVYEELMFVDRKSKKAKQHQIAFYCVWIYEIRYENKGVHPSCEDSQRSKNQYRMEEHKIFRRNLKICCVFTVSLLIILVIVSLTLFYTVFKPKKPHVILHPISLNDIEFQIFPRLSLNVTLGLIITIKNPNCGSFKYKDSVVSLIYHGNNSVSEIPIEHGTVPSKGELNISSYANITGEKLVISPYFMKDIEAGSLNFSCTSILHGKVRALKIFKIHATRCVKILKDIIGIN</sequence>
<dbReference type="AlphaFoldDB" id="A0AAE1SD08"/>
<comment type="caution">
    <text evidence="2">The sequence shown here is derived from an EMBL/GenBank/DDBJ whole genome shotgun (WGS) entry which is preliminary data.</text>
</comment>
<protein>
    <recommendedName>
        <fullName evidence="4">Late embryogenesis abundant protein LEA-2 subgroup domain-containing protein</fullName>
    </recommendedName>
</protein>
<evidence type="ECO:0008006" key="4">
    <source>
        <dbReference type="Google" id="ProtNLM"/>
    </source>
</evidence>
<keyword evidence="1" id="KW-0812">Transmembrane</keyword>
<dbReference type="EMBL" id="JAVYJV010000007">
    <property type="protein sequence ID" value="KAK4366681.1"/>
    <property type="molecule type" value="Genomic_DNA"/>
</dbReference>
<accession>A0AAE1SD08</accession>
<keyword evidence="3" id="KW-1185">Reference proteome</keyword>
<feature type="transmembrane region" description="Helical" evidence="1">
    <location>
        <begin position="67"/>
        <end position="91"/>
    </location>
</feature>
<keyword evidence="1" id="KW-1133">Transmembrane helix</keyword>
<dbReference type="InterPro" id="IPR055301">
    <property type="entry name" value="Lea14-like_2"/>
</dbReference>
<evidence type="ECO:0000256" key="1">
    <source>
        <dbReference type="SAM" id="Phobius"/>
    </source>
</evidence>
<evidence type="ECO:0000313" key="2">
    <source>
        <dbReference type="EMBL" id="KAK4366681.1"/>
    </source>
</evidence>
<dbReference type="PANTHER" id="PTHR31852">
    <property type="entry name" value="LATE EMBRYOGENESIS ABUNDANT (LEA) HYDROXYPROLINE-RICH GLYCOPROTEIN FAMILY"/>
    <property type="match status" value="1"/>
</dbReference>
<reference evidence="2" key="1">
    <citation type="submission" date="2023-12" db="EMBL/GenBank/DDBJ databases">
        <title>Genome assembly of Anisodus tanguticus.</title>
        <authorList>
            <person name="Wang Y.-J."/>
        </authorList>
    </citation>
    <scope>NUCLEOTIDE SEQUENCE</scope>
    <source>
        <strain evidence="2">KB-2021</strain>
        <tissue evidence="2">Leaf</tissue>
    </source>
</reference>
<organism evidence="2 3">
    <name type="scientific">Anisodus tanguticus</name>
    <dbReference type="NCBI Taxonomy" id="243964"/>
    <lineage>
        <taxon>Eukaryota</taxon>
        <taxon>Viridiplantae</taxon>
        <taxon>Streptophyta</taxon>
        <taxon>Embryophyta</taxon>
        <taxon>Tracheophyta</taxon>
        <taxon>Spermatophyta</taxon>
        <taxon>Magnoliopsida</taxon>
        <taxon>eudicotyledons</taxon>
        <taxon>Gunneridae</taxon>
        <taxon>Pentapetalae</taxon>
        <taxon>asterids</taxon>
        <taxon>lamiids</taxon>
        <taxon>Solanales</taxon>
        <taxon>Solanaceae</taxon>
        <taxon>Solanoideae</taxon>
        <taxon>Hyoscyameae</taxon>
        <taxon>Anisodus</taxon>
    </lineage>
</organism>